<dbReference type="InterPro" id="IPR023271">
    <property type="entry name" value="Aquaporin-like"/>
</dbReference>
<gene>
    <name evidence="9" type="primary">glpF</name>
    <name evidence="9" type="ORF">MYF_01395</name>
</gene>
<sequence length="249" mass="27154">MQSLIFLSEFLGTTTLILLGNGVNYSVNASKMFANQSGKWIIITLGWALSVLLGIIIANGISPNNSVAHLNPAVSIFFAINQKNVELLALIPFEIFGAIVGQLLLNIINWTHIKETKAKIIASCHHTIPVYTKSYLTNFLYEFIGTIVLLAGIFLLGSTFSTFQALIIALVVLSIGLSLGSSTGYAINPARDLGPRLVYFLFVVLILKKRHEFSNVKNWKEIFGLNYAWTPIIGPSLAGVFLGLVSLAI</sequence>
<dbReference type="KEGG" id="mfq:MYF_01395"/>
<accession>A0A0A8EC77</accession>
<evidence type="ECO:0000256" key="2">
    <source>
        <dbReference type="ARBA" id="ARBA00006175"/>
    </source>
</evidence>
<dbReference type="PANTHER" id="PTHR43829">
    <property type="entry name" value="AQUAPORIN OR AQUAGLYCEROPORIN RELATED"/>
    <property type="match status" value="1"/>
</dbReference>
<dbReference type="GO" id="GO:0005886">
    <property type="term" value="C:plasma membrane"/>
    <property type="evidence" value="ECO:0007669"/>
    <property type="project" value="TreeGrafter"/>
</dbReference>
<organism evidence="9 10">
    <name type="scientific">Mesomycoplasma flocculare ATCC 27399</name>
    <dbReference type="NCBI Taxonomy" id="743971"/>
    <lineage>
        <taxon>Bacteria</taxon>
        <taxon>Bacillati</taxon>
        <taxon>Mycoplasmatota</taxon>
        <taxon>Mycoplasmoidales</taxon>
        <taxon>Metamycoplasmataceae</taxon>
        <taxon>Mesomycoplasma</taxon>
    </lineage>
</organism>
<dbReference type="EMBL" id="CP007585">
    <property type="protein sequence ID" value="AJC49811.1"/>
    <property type="molecule type" value="Genomic_DNA"/>
</dbReference>
<dbReference type="Proteomes" id="UP000031129">
    <property type="component" value="Chromosome"/>
</dbReference>
<protein>
    <submittedName>
        <fullName evidence="9">Glycerol uptake facilitator protein</fullName>
    </submittedName>
</protein>
<name>A0A0A8EC77_MESFC</name>
<evidence type="ECO:0000313" key="10">
    <source>
        <dbReference type="Proteomes" id="UP000031129"/>
    </source>
</evidence>
<dbReference type="AlphaFoldDB" id="A0A0A8EC77"/>
<keyword evidence="10" id="KW-1185">Reference proteome</keyword>
<dbReference type="STRING" id="743971.MYF_01395"/>
<evidence type="ECO:0000313" key="9">
    <source>
        <dbReference type="EMBL" id="AJC49811.1"/>
    </source>
</evidence>
<comment type="subcellular location">
    <subcellularLocation>
        <location evidence="1">Membrane</location>
        <topology evidence="1">Multi-pass membrane protein</topology>
    </subcellularLocation>
</comment>
<keyword evidence="5 8" id="KW-1133">Transmembrane helix</keyword>
<reference evidence="9 10" key="1">
    <citation type="journal article" date="2015" name="Genome Announc.">
        <title>Complete Genome Sequence of Mycoplasma flocculare Strain Ms42T (ATCC 27399T).</title>
        <authorList>
            <person name="Calcutt M.J."/>
            <person name="Foecking M.F."/>
            <person name="Heidari M.B."/>
            <person name="McIntosh M.A."/>
        </authorList>
    </citation>
    <scope>NUCLEOTIDE SEQUENCE [LARGE SCALE GENOMIC DNA]</scope>
    <source>
        <strain evidence="10">ATCC 27399</strain>
    </source>
</reference>
<evidence type="ECO:0000256" key="5">
    <source>
        <dbReference type="ARBA" id="ARBA00022989"/>
    </source>
</evidence>
<dbReference type="Pfam" id="PF00230">
    <property type="entry name" value="MIP"/>
    <property type="match status" value="1"/>
</dbReference>
<feature type="transmembrane region" description="Helical" evidence="8">
    <location>
        <begin position="163"/>
        <end position="181"/>
    </location>
</feature>
<dbReference type="HOGENOM" id="CLU_020019_9_2_14"/>
<evidence type="ECO:0000256" key="8">
    <source>
        <dbReference type="SAM" id="Phobius"/>
    </source>
</evidence>
<dbReference type="SUPFAM" id="SSF81338">
    <property type="entry name" value="Aquaporin-like"/>
    <property type="match status" value="1"/>
</dbReference>
<dbReference type="PRINTS" id="PR00783">
    <property type="entry name" value="MINTRINSICP"/>
</dbReference>
<dbReference type="GO" id="GO:0015254">
    <property type="term" value="F:glycerol channel activity"/>
    <property type="evidence" value="ECO:0007669"/>
    <property type="project" value="TreeGrafter"/>
</dbReference>
<dbReference type="RefSeq" id="WP_002557689.1">
    <property type="nucleotide sequence ID" value="NZ_CP007585.1"/>
</dbReference>
<evidence type="ECO:0000256" key="1">
    <source>
        <dbReference type="ARBA" id="ARBA00004141"/>
    </source>
</evidence>
<dbReference type="OrthoDB" id="9807293at2"/>
<feature type="transmembrane region" description="Helical" evidence="8">
    <location>
        <begin position="40"/>
        <end position="61"/>
    </location>
</feature>
<feature type="transmembrane region" description="Helical" evidence="8">
    <location>
        <begin position="87"/>
        <end position="108"/>
    </location>
</feature>
<comment type="similarity">
    <text evidence="2 7">Belongs to the MIP/aquaporin (TC 1.A.8) family.</text>
</comment>
<evidence type="ECO:0000256" key="3">
    <source>
        <dbReference type="ARBA" id="ARBA00022448"/>
    </source>
</evidence>
<evidence type="ECO:0000256" key="4">
    <source>
        <dbReference type="ARBA" id="ARBA00022692"/>
    </source>
</evidence>
<keyword evidence="4 7" id="KW-0812">Transmembrane</keyword>
<feature type="transmembrane region" description="Helical" evidence="8">
    <location>
        <begin position="6"/>
        <end position="28"/>
    </location>
</feature>
<dbReference type="Gene3D" id="1.20.1080.10">
    <property type="entry name" value="Glycerol uptake facilitator protein"/>
    <property type="match status" value="1"/>
</dbReference>
<keyword evidence="6 8" id="KW-0472">Membrane</keyword>
<keyword evidence="3 7" id="KW-0813">Transport</keyword>
<evidence type="ECO:0000256" key="7">
    <source>
        <dbReference type="RuleBase" id="RU000477"/>
    </source>
</evidence>
<feature type="transmembrane region" description="Helical" evidence="8">
    <location>
        <begin position="139"/>
        <end position="157"/>
    </location>
</feature>
<dbReference type="PANTHER" id="PTHR43829:SF9">
    <property type="entry name" value="AQUAPORIN-9"/>
    <property type="match status" value="1"/>
</dbReference>
<dbReference type="InterPro" id="IPR050363">
    <property type="entry name" value="MIP/Aquaporin"/>
</dbReference>
<proteinExistence type="inferred from homology"/>
<dbReference type="InterPro" id="IPR022357">
    <property type="entry name" value="MIP_CS"/>
</dbReference>
<dbReference type="PROSITE" id="PS00221">
    <property type="entry name" value="MIP"/>
    <property type="match status" value="1"/>
</dbReference>
<evidence type="ECO:0000256" key="6">
    <source>
        <dbReference type="ARBA" id="ARBA00023136"/>
    </source>
</evidence>
<feature type="transmembrane region" description="Helical" evidence="8">
    <location>
        <begin position="228"/>
        <end position="248"/>
    </location>
</feature>
<dbReference type="InterPro" id="IPR000425">
    <property type="entry name" value="MIP"/>
</dbReference>